<dbReference type="SUPFAM" id="SSF54427">
    <property type="entry name" value="NTF2-like"/>
    <property type="match status" value="1"/>
</dbReference>
<evidence type="ECO:0000313" key="2">
    <source>
        <dbReference type="EMBL" id="KFL29114.1"/>
    </source>
</evidence>
<name>A0A087LWW1_9HYPH</name>
<proteinExistence type="predicted"/>
<dbReference type="GO" id="GO:0006355">
    <property type="term" value="P:regulation of DNA-templated transcription"/>
    <property type="evidence" value="ECO:0007669"/>
    <property type="project" value="InterPro"/>
</dbReference>
<evidence type="ECO:0000313" key="3">
    <source>
        <dbReference type="Proteomes" id="UP000028981"/>
    </source>
</evidence>
<sequence length="324" mass="35679">MSEEDDRAEILALIHANRIGIWTKNYELWSSCFVHAPYITRWGYNVQGGPFVRRSWDELARRAVSVFAGGGEMPYDANFAHNTTVENLTLRIYGDMAWAAFDQQYPQSGHPGFRGSGLTHELRVFERHEGRWKIAVLGHMGNDGFHDGAAILELDAEGTIHWASAEALRRLEDDDDLVIRNGRLRVRDAACQRRLTAALAWAANVDSGYNSGRGSLPIVQGAGEGLPTRVWWVQVEGGVIYFLMDGQGLTEARLDVAAAIYGLSAGQRRLAGLVADGQSLPDAAREMGISANTAKTHLQRIYDKTGVHTQPALVRVLLSVGMPL</sequence>
<dbReference type="RefSeq" id="WP_035087074.1">
    <property type="nucleotide sequence ID" value="NZ_JQGC01000031.1"/>
</dbReference>
<dbReference type="GO" id="GO:0003677">
    <property type="term" value="F:DNA binding"/>
    <property type="evidence" value="ECO:0007669"/>
    <property type="project" value="InterPro"/>
</dbReference>
<dbReference type="InterPro" id="IPR032710">
    <property type="entry name" value="NTF2-like_dom_sf"/>
</dbReference>
<dbReference type="Proteomes" id="UP000028981">
    <property type="component" value="Unassembled WGS sequence"/>
</dbReference>
<dbReference type="Gene3D" id="3.10.450.50">
    <property type="match status" value="1"/>
</dbReference>
<feature type="domain" description="HTH luxR-type" evidence="1">
    <location>
        <begin position="260"/>
        <end position="317"/>
    </location>
</feature>
<dbReference type="InterPro" id="IPR000792">
    <property type="entry name" value="Tscrpt_reg_LuxR_C"/>
</dbReference>
<organism evidence="2 3">
    <name type="scientific">Devosia riboflavina</name>
    <dbReference type="NCBI Taxonomy" id="46914"/>
    <lineage>
        <taxon>Bacteria</taxon>
        <taxon>Pseudomonadati</taxon>
        <taxon>Pseudomonadota</taxon>
        <taxon>Alphaproteobacteria</taxon>
        <taxon>Hyphomicrobiales</taxon>
        <taxon>Devosiaceae</taxon>
        <taxon>Devosia</taxon>
    </lineage>
</organism>
<dbReference type="InterPro" id="IPR036388">
    <property type="entry name" value="WH-like_DNA-bd_sf"/>
</dbReference>
<gene>
    <name evidence="2" type="ORF">JP75_23060</name>
</gene>
<protein>
    <recommendedName>
        <fullName evidence="1">HTH luxR-type domain-containing protein</fullName>
    </recommendedName>
</protein>
<comment type="caution">
    <text evidence="2">The sequence shown here is derived from an EMBL/GenBank/DDBJ whole genome shotgun (WGS) entry which is preliminary data.</text>
</comment>
<dbReference type="EMBL" id="JQGC01000031">
    <property type="protein sequence ID" value="KFL29114.1"/>
    <property type="molecule type" value="Genomic_DNA"/>
</dbReference>
<reference evidence="2 3" key="1">
    <citation type="submission" date="2014-08" db="EMBL/GenBank/DDBJ databases">
        <authorList>
            <person name="Hassan Y.I."/>
            <person name="Lepp D."/>
            <person name="Zhou T."/>
        </authorList>
    </citation>
    <scope>NUCLEOTIDE SEQUENCE [LARGE SCALE GENOMIC DNA]</scope>
    <source>
        <strain evidence="2 3">IFO13584</strain>
    </source>
</reference>
<evidence type="ECO:0000259" key="1">
    <source>
        <dbReference type="SMART" id="SM00421"/>
    </source>
</evidence>
<dbReference type="SMART" id="SM00421">
    <property type="entry name" value="HTH_LUXR"/>
    <property type="match status" value="1"/>
</dbReference>
<keyword evidence="3" id="KW-1185">Reference proteome</keyword>
<dbReference type="SUPFAM" id="SSF46894">
    <property type="entry name" value="C-terminal effector domain of the bipartite response regulators"/>
    <property type="match status" value="1"/>
</dbReference>
<dbReference type="OrthoDB" id="5497412at2"/>
<dbReference type="Gene3D" id="1.10.10.10">
    <property type="entry name" value="Winged helix-like DNA-binding domain superfamily/Winged helix DNA-binding domain"/>
    <property type="match status" value="1"/>
</dbReference>
<accession>A0A087LWW1</accession>
<dbReference type="InterPro" id="IPR016032">
    <property type="entry name" value="Sig_transdc_resp-reg_C-effctor"/>
</dbReference>
<dbReference type="AlphaFoldDB" id="A0A087LWW1"/>
<dbReference type="Pfam" id="PF00196">
    <property type="entry name" value="GerE"/>
    <property type="match status" value="1"/>
</dbReference>
<dbReference type="CDD" id="cd06170">
    <property type="entry name" value="LuxR_C_like"/>
    <property type="match status" value="1"/>
</dbReference>
<dbReference type="STRING" id="46914.JP75_23060"/>